<keyword evidence="10" id="KW-1185">Reference proteome</keyword>
<dbReference type="Gene3D" id="3.40.50.150">
    <property type="entry name" value="Vaccinia Virus protein VP39"/>
    <property type="match status" value="1"/>
</dbReference>
<dbReference type="RefSeq" id="WP_105593084.1">
    <property type="nucleotide sequence ID" value="NZ_PDET01000007.1"/>
</dbReference>
<dbReference type="GO" id="GO:1904047">
    <property type="term" value="F:S-adenosyl-L-methionine binding"/>
    <property type="evidence" value="ECO:0007669"/>
    <property type="project" value="TreeGrafter"/>
</dbReference>
<keyword evidence="5 8" id="KW-0949">S-adenosyl-L-methionine</keyword>
<dbReference type="SUPFAM" id="SSF53335">
    <property type="entry name" value="S-adenosyl-L-methionine-dependent methyltransferases"/>
    <property type="match status" value="1"/>
</dbReference>
<dbReference type="Gene3D" id="1.10.1020.10">
    <property type="entry name" value="Adenine-specific Methyltransferase, Domain 2"/>
    <property type="match status" value="1"/>
</dbReference>
<name>A0A2S9IC01_9GAMM</name>
<evidence type="ECO:0000256" key="6">
    <source>
        <dbReference type="ARBA" id="ARBA00047942"/>
    </source>
</evidence>
<keyword evidence="3 8" id="KW-0489">Methyltransferase</keyword>
<dbReference type="REBASE" id="261711">
    <property type="entry name" value="M.Pco342ORF12695P"/>
</dbReference>
<evidence type="ECO:0000256" key="5">
    <source>
        <dbReference type="ARBA" id="ARBA00022691"/>
    </source>
</evidence>
<comment type="catalytic activity">
    <reaction evidence="6 8">
        <text>a 2'-deoxyadenosine in DNA + S-adenosyl-L-methionine = an N(6)-methyl-2'-deoxyadenosine in DNA + S-adenosyl-L-homocysteine + H(+)</text>
        <dbReference type="Rhea" id="RHEA:15197"/>
        <dbReference type="Rhea" id="RHEA-COMP:12418"/>
        <dbReference type="Rhea" id="RHEA-COMP:12419"/>
        <dbReference type="ChEBI" id="CHEBI:15378"/>
        <dbReference type="ChEBI" id="CHEBI:57856"/>
        <dbReference type="ChEBI" id="CHEBI:59789"/>
        <dbReference type="ChEBI" id="CHEBI:90615"/>
        <dbReference type="ChEBI" id="CHEBI:90616"/>
        <dbReference type="EC" id="2.1.1.72"/>
    </reaction>
</comment>
<feature type="binding site" evidence="7">
    <location>
        <position position="51"/>
    </location>
    <ligand>
        <name>S-adenosyl-L-methionine</name>
        <dbReference type="ChEBI" id="CHEBI:59789"/>
    </ligand>
</feature>
<evidence type="ECO:0000256" key="7">
    <source>
        <dbReference type="PIRSR" id="PIRSR000398-1"/>
    </source>
</evidence>
<dbReference type="GO" id="GO:0009307">
    <property type="term" value="P:DNA restriction-modification system"/>
    <property type="evidence" value="ECO:0007669"/>
    <property type="project" value="InterPro"/>
</dbReference>
<feature type="binding site" evidence="7">
    <location>
        <position position="179"/>
    </location>
    <ligand>
        <name>S-adenosyl-L-methionine</name>
        <dbReference type="ChEBI" id="CHEBI:59789"/>
    </ligand>
</feature>
<dbReference type="GO" id="GO:0006298">
    <property type="term" value="P:mismatch repair"/>
    <property type="evidence" value="ECO:0007669"/>
    <property type="project" value="TreeGrafter"/>
</dbReference>
<protein>
    <recommendedName>
        <fullName evidence="2 8">Site-specific DNA-methyltransferase (adenine-specific)</fullName>
        <ecNumber evidence="2 8">2.1.1.72</ecNumber>
    </recommendedName>
</protein>
<dbReference type="PIRSF" id="PIRSF000398">
    <property type="entry name" value="M_m6A_EcoRV"/>
    <property type="match status" value="1"/>
</dbReference>
<evidence type="ECO:0000256" key="2">
    <source>
        <dbReference type="ARBA" id="ARBA00011900"/>
    </source>
</evidence>
<dbReference type="InterPro" id="IPR002052">
    <property type="entry name" value="DNA_methylase_N6_adenine_CS"/>
</dbReference>
<sequence length="287" mass="32026">MNTVLKWVGSKSRIMPELVKHLPAGRRLVEPFAGSCAVMMSTDYPAYLVADINPDLINLYRQIQDNAEKFLLLAESFFAINETEEDYYRAREAFNKNASLSLLHRAVYFLFLNRAGYRGVCRYNRRGEFNVPYGNYKHPYFPREEIKAFSVKSQRAEFICAEFRETISMVTDGDVIYCDPPYVETFNDYHSNGFDSEEQAELACLLMGVSERNPVVASNSDTPLVRKLYAGFDIRQIAAPRSIGVVAGKGRSAIEIIAVASPAAAVWVGYDPGKGDLSASVPSGVIA</sequence>
<dbReference type="PRINTS" id="PR00505">
    <property type="entry name" value="D12N6MTFRASE"/>
</dbReference>
<dbReference type="PANTHER" id="PTHR30481:SF3">
    <property type="entry name" value="DNA ADENINE METHYLASE"/>
    <property type="match status" value="1"/>
</dbReference>
<dbReference type="Proteomes" id="UP000239181">
    <property type="component" value="Unassembled WGS sequence"/>
</dbReference>
<dbReference type="InterPro" id="IPR029063">
    <property type="entry name" value="SAM-dependent_MTases_sf"/>
</dbReference>
<dbReference type="InterPro" id="IPR012263">
    <property type="entry name" value="M_m6A_EcoRV"/>
</dbReference>
<dbReference type="GO" id="GO:0032259">
    <property type="term" value="P:methylation"/>
    <property type="evidence" value="ECO:0007669"/>
    <property type="project" value="UniProtKB-KW"/>
</dbReference>
<feature type="binding site" evidence="7">
    <location>
        <position position="7"/>
    </location>
    <ligand>
        <name>S-adenosyl-L-methionine</name>
        <dbReference type="ChEBI" id="CHEBI:59789"/>
    </ligand>
</feature>
<gene>
    <name evidence="9" type="ORF">CQW29_12695</name>
</gene>
<dbReference type="InterPro" id="IPR012327">
    <property type="entry name" value="MeTrfase_D12"/>
</dbReference>
<dbReference type="NCBIfam" id="TIGR00571">
    <property type="entry name" value="dam"/>
    <property type="match status" value="1"/>
</dbReference>
<evidence type="ECO:0000256" key="3">
    <source>
        <dbReference type="ARBA" id="ARBA00022603"/>
    </source>
</evidence>
<evidence type="ECO:0000313" key="10">
    <source>
        <dbReference type="Proteomes" id="UP000239181"/>
    </source>
</evidence>
<dbReference type="Pfam" id="PF02086">
    <property type="entry name" value="MethyltransfD12"/>
    <property type="match status" value="1"/>
</dbReference>
<organism evidence="9 10">
    <name type="scientific">Pantoea coffeiphila</name>
    <dbReference type="NCBI Taxonomy" id="1465635"/>
    <lineage>
        <taxon>Bacteria</taxon>
        <taxon>Pseudomonadati</taxon>
        <taxon>Pseudomonadota</taxon>
        <taxon>Gammaproteobacteria</taxon>
        <taxon>Enterobacterales</taxon>
        <taxon>Erwiniaceae</taxon>
        <taxon>Pantoea</taxon>
    </lineage>
</organism>
<dbReference type="OrthoDB" id="9805629at2"/>
<evidence type="ECO:0000256" key="1">
    <source>
        <dbReference type="ARBA" id="ARBA00006594"/>
    </source>
</evidence>
<proteinExistence type="inferred from homology"/>
<comment type="similarity">
    <text evidence="1 8">Belongs to the N(4)/N(6)-methyltransferase family.</text>
</comment>
<evidence type="ECO:0000256" key="8">
    <source>
        <dbReference type="RuleBase" id="RU361257"/>
    </source>
</evidence>
<dbReference type="GO" id="GO:0009007">
    <property type="term" value="F:site-specific DNA-methyltransferase (adenine-specific) activity"/>
    <property type="evidence" value="ECO:0007669"/>
    <property type="project" value="UniProtKB-UniRule"/>
</dbReference>
<dbReference type="PROSITE" id="PS00092">
    <property type="entry name" value="N6_MTASE"/>
    <property type="match status" value="1"/>
</dbReference>
<dbReference type="PANTHER" id="PTHR30481">
    <property type="entry name" value="DNA ADENINE METHYLASE"/>
    <property type="match status" value="1"/>
</dbReference>
<reference evidence="9 10" key="1">
    <citation type="submission" date="2017-10" db="EMBL/GenBank/DDBJ databases">
        <title>Draft genome of two endophytic bacteria isolated from 'guarana' Paullinia cupana (Mart.) Ducke.</title>
        <authorList>
            <person name="Siqueira K.A."/>
            <person name="Liotti R.G."/>
            <person name="Mendes T.A."/>
            <person name="Soares M.A."/>
        </authorList>
    </citation>
    <scope>NUCLEOTIDE SEQUENCE [LARGE SCALE GENOMIC DNA]</scope>
    <source>
        <strain evidence="9 10">342</strain>
    </source>
</reference>
<keyword evidence="4 8" id="KW-0808">Transferase</keyword>
<dbReference type="GO" id="GO:0043565">
    <property type="term" value="F:sequence-specific DNA binding"/>
    <property type="evidence" value="ECO:0007669"/>
    <property type="project" value="TreeGrafter"/>
</dbReference>
<dbReference type="EC" id="2.1.1.72" evidence="2 8"/>
<comment type="caution">
    <text evidence="9">The sequence shown here is derived from an EMBL/GenBank/DDBJ whole genome shotgun (WGS) entry which is preliminary data.</text>
</comment>
<dbReference type="AlphaFoldDB" id="A0A2S9IC01"/>
<dbReference type="InterPro" id="IPR023095">
    <property type="entry name" value="Ade_MeTrfase_dom_2"/>
</dbReference>
<dbReference type="EMBL" id="PDET01000007">
    <property type="protein sequence ID" value="PRD15306.1"/>
    <property type="molecule type" value="Genomic_DNA"/>
</dbReference>
<accession>A0A2S9IC01</accession>
<evidence type="ECO:0000256" key="4">
    <source>
        <dbReference type="ARBA" id="ARBA00022679"/>
    </source>
</evidence>
<feature type="binding site" evidence="7">
    <location>
        <position position="11"/>
    </location>
    <ligand>
        <name>S-adenosyl-L-methionine</name>
        <dbReference type="ChEBI" id="CHEBI:59789"/>
    </ligand>
</feature>
<evidence type="ECO:0000313" key="9">
    <source>
        <dbReference type="EMBL" id="PRD15306.1"/>
    </source>
</evidence>